<comment type="caution">
    <text evidence="1">The sequence shown here is derived from an EMBL/GenBank/DDBJ whole genome shotgun (WGS) entry which is preliminary data.</text>
</comment>
<dbReference type="OrthoDB" id="10644724at2759"/>
<accession>A0A4Z2H3G6</accession>
<dbReference type="AlphaFoldDB" id="A0A4Z2H3G6"/>
<evidence type="ECO:0000313" key="2">
    <source>
        <dbReference type="Proteomes" id="UP000314294"/>
    </source>
</evidence>
<organism evidence="1 2">
    <name type="scientific">Liparis tanakae</name>
    <name type="common">Tanaka's snailfish</name>
    <dbReference type="NCBI Taxonomy" id="230148"/>
    <lineage>
        <taxon>Eukaryota</taxon>
        <taxon>Metazoa</taxon>
        <taxon>Chordata</taxon>
        <taxon>Craniata</taxon>
        <taxon>Vertebrata</taxon>
        <taxon>Euteleostomi</taxon>
        <taxon>Actinopterygii</taxon>
        <taxon>Neopterygii</taxon>
        <taxon>Teleostei</taxon>
        <taxon>Neoteleostei</taxon>
        <taxon>Acanthomorphata</taxon>
        <taxon>Eupercaria</taxon>
        <taxon>Perciformes</taxon>
        <taxon>Cottioidei</taxon>
        <taxon>Cottales</taxon>
        <taxon>Liparidae</taxon>
        <taxon>Liparis</taxon>
    </lineage>
</organism>
<name>A0A4Z2H3G6_9TELE</name>
<evidence type="ECO:0000313" key="1">
    <source>
        <dbReference type="EMBL" id="TNN59845.1"/>
    </source>
</evidence>
<proteinExistence type="predicted"/>
<dbReference type="EMBL" id="SRLO01000347">
    <property type="protein sequence ID" value="TNN59845.1"/>
    <property type="molecule type" value="Genomic_DNA"/>
</dbReference>
<keyword evidence="2" id="KW-1185">Reference proteome</keyword>
<gene>
    <name evidence="1" type="ORF">EYF80_029951</name>
</gene>
<protein>
    <submittedName>
        <fullName evidence="1">Uncharacterized protein</fullName>
    </submittedName>
</protein>
<sequence>MRIHSAAAATIPTTIPVVLLDSRMTSDVPGKLLGPAPVDRINESHGLDVSNAALKGSFHNGPRRGWDDGYGLSLGVNAAAWWVYGVPFFAICQHWAPDKQSHYEPVQPELNHVLRRPDTTSYQCRVLKQECPTASSRGVVCLTRLLDAVVVVISMMDVDVSERLAVVLDCGVIEEGESPTSRTLPWTLIKAGRLQSRGIAHRARARHVLSATYYKGGVSARPADIVGANEDTAVPDLIQTSILIPAHARIEHPKSPRPEELSTLTRTASFRCVLKPMASRSALVLGRSFGGHPMPEGLRQEEMEGAMRKYVTKTRHITQLTPRCPPHAQSGLFSLHAIHSLATTGTTENTAGANGRPLCPLGWTLQTSQWAGSMGG</sequence>
<dbReference type="Proteomes" id="UP000314294">
    <property type="component" value="Unassembled WGS sequence"/>
</dbReference>
<reference evidence="1 2" key="1">
    <citation type="submission" date="2019-03" db="EMBL/GenBank/DDBJ databases">
        <title>First draft genome of Liparis tanakae, snailfish: a comprehensive survey of snailfish specific genes.</title>
        <authorList>
            <person name="Kim W."/>
            <person name="Song I."/>
            <person name="Jeong J.-H."/>
            <person name="Kim D."/>
            <person name="Kim S."/>
            <person name="Ryu S."/>
            <person name="Song J.Y."/>
            <person name="Lee S.K."/>
        </authorList>
    </citation>
    <scope>NUCLEOTIDE SEQUENCE [LARGE SCALE GENOMIC DNA]</scope>
    <source>
        <tissue evidence="1">Muscle</tissue>
    </source>
</reference>